<gene>
    <name evidence="10" type="ORF">ENW50_11230</name>
</gene>
<feature type="transmembrane region" description="Helical" evidence="8">
    <location>
        <begin position="231"/>
        <end position="251"/>
    </location>
</feature>
<feature type="transmembrane region" description="Helical" evidence="8">
    <location>
        <begin position="202"/>
        <end position="219"/>
    </location>
</feature>
<evidence type="ECO:0000256" key="8">
    <source>
        <dbReference type="SAM" id="Phobius"/>
    </source>
</evidence>
<dbReference type="GO" id="GO:0009103">
    <property type="term" value="P:lipopolysaccharide biosynthetic process"/>
    <property type="evidence" value="ECO:0007669"/>
    <property type="project" value="UniProtKB-ARBA"/>
</dbReference>
<feature type="transmembrane region" description="Helical" evidence="8">
    <location>
        <begin position="127"/>
        <end position="144"/>
    </location>
</feature>
<dbReference type="InterPro" id="IPR038731">
    <property type="entry name" value="RgtA/B/C-like"/>
</dbReference>
<feature type="transmembrane region" description="Helical" evidence="8">
    <location>
        <begin position="178"/>
        <end position="196"/>
    </location>
</feature>
<evidence type="ECO:0000256" key="5">
    <source>
        <dbReference type="ARBA" id="ARBA00022692"/>
    </source>
</evidence>
<evidence type="ECO:0000256" key="1">
    <source>
        <dbReference type="ARBA" id="ARBA00004651"/>
    </source>
</evidence>
<dbReference type="InterPro" id="IPR050297">
    <property type="entry name" value="LipidA_mod_glycosyltrf_83"/>
</dbReference>
<dbReference type="Pfam" id="PF13231">
    <property type="entry name" value="PMT_2"/>
    <property type="match status" value="1"/>
</dbReference>
<evidence type="ECO:0000256" key="3">
    <source>
        <dbReference type="ARBA" id="ARBA00022676"/>
    </source>
</evidence>
<keyword evidence="7 8" id="KW-0472">Membrane</keyword>
<evidence type="ECO:0000256" key="4">
    <source>
        <dbReference type="ARBA" id="ARBA00022679"/>
    </source>
</evidence>
<dbReference type="AlphaFoldDB" id="A0A7V4XU91"/>
<feature type="domain" description="Glycosyltransferase RgtA/B/C/D-like" evidence="9">
    <location>
        <begin position="76"/>
        <end position="239"/>
    </location>
</feature>
<protein>
    <submittedName>
        <fullName evidence="10">Glycosyltransferase family 39 protein</fullName>
    </submittedName>
</protein>
<evidence type="ECO:0000256" key="6">
    <source>
        <dbReference type="ARBA" id="ARBA00022989"/>
    </source>
</evidence>
<accession>A0A7V4XU91</accession>
<keyword evidence="4 10" id="KW-0808">Transferase</keyword>
<dbReference type="GO" id="GO:0005886">
    <property type="term" value="C:plasma membrane"/>
    <property type="evidence" value="ECO:0007669"/>
    <property type="project" value="UniProtKB-SubCell"/>
</dbReference>
<feature type="transmembrane region" description="Helical" evidence="8">
    <location>
        <begin position="401"/>
        <end position="419"/>
    </location>
</feature>
<name>A0A7V4XU91_9BACT</name>
<keyword evidence="2" id="KW-1003">Cell membrane</keyword>
<dbReference type="EMBL" id="DTKL01000071">
    <property type="protein sequence ID" value="HGY95239.1"/>
    <property type="molecule type" value="Genomic_DNA"/>
</dbReference>
<feature type="transmembrane region" description="Helical" evidence="8">
    <location>
        <begin position="96"/>
        <end position="115"/>
    </location>
</feature>
<keyword evidence="6 8" id="KW-1133">Transmembrane helix</keyword>
<dbReference type="PANTHER" id="PTHR33908">
    <property type="entry name" value="MANNOSYLTRANSFERASE YKCB-RELATED"/>
    <property type="match status" value="1"/>
</dbReference>
<evidence type="ECO:0000256" key="7">
    <source>
        <dbReference type="ARBA" id="ARBA00023136"/>
    </source>
</evidence>
<dbReference type="GO" id="GO:0016763">
    <property type="term" value="F:pentosyltransferase activity"/>
    <property type="evidence" value="ECO:0007669"/>
    <property type="project" value="TreeGrafter"/>
</dbReference>
<proteinExistence type="predicted"/>
<dbReference type="PANTHER" id="PTHR33908:SF11">
    <property type="entry name" value="MEMBRANE PROTEIN"/>
    <property type="match status" value="1"/>
</dbReference>
<comment type="caution">
    <text evidence="10">The sequence shown here is derived from an EMBL/GenBank/DDBJ whole genome shotgun (WGS) entry which is preliminary data.</text>
</comment>
<evidence type="ECO:0000313" key="10">
    <source>
        <dbReference type="EMBL" id="HGY95239.1"/>
    </source>
</evidence>
<feature type="transmembrane region" description="Helical" evidence="8">
    <location>
        <begin position="424"/>
        <end position="442"/>
    </location>
</feature>
<reference evidence="10" key="1">
    <citation type="journal article" date="2020" name="mSystems">
        <title>Genome- and Community-Level Interaction Insights into Carbon Utilization and Element Cycling Functions of Hydrothermarchaeota in Hydrothermal Sediment.</title>
        <authorList>
            <person name="Zhou Z."/>
            <person name="Liu Y."/>
            <person name="Xu W."/>
            <person name="Pan J."/>
            <person name="Luo Z.H."/>
            <person name="Li M."/>
        </authorList>
    </citation>
    <scope>NUCLEOTIDE SEQUENCE [LARGE SCALE GENOMIC DNA]</scope>
    <source>
        <strain evidence="10">SpSt-855</strain>
    </source>
</reference>
<feature type="transmembrane region" description="Helical" evidence="8">
    <location>
        <begin position="71"/>
        <end position="90"/>
    </location>
</feature>
<comment type="subcellular location">
    <subcellularLocation>
        <location evidence="1">Cell membrane</location>
        <topology evidence="1">Multi-pass membrane protein</topology>
    </subcellularLocation>
</comment>
<evidence type="ECO:0000256" key="2">
    <source>
        <dbReference type="ARBA" id="ARBA00022475"/>
    </source>
</evidence>
<evidence type="ECO:0000259" key="9">
    <source>
        <dbReference type="Pfam" id="PF13231"/>
    </source>
</evidence>
<sequence>MMQAMRAVISRPGTNTIHTCLALAAGLALRLWMVAAFPDLDGDPQIYGSIARNWFFHGIYGITANGHTRATLIRLPGYPFFLGLCFVLFGKGNYTGALLVQVIADLGTCLLIAALARRLCGARAARWALWLAVLCPFTASYTAAGLTETLELLTIALSFYAFIRLVEEHSPSDPGISARVWGWTLLLALSATYAALLRPDGPLAGLVLYPALLLYGLRNRHSATGVRPGQSIRLLAVCLLITAIPFSLWTIRNWRTFHVFQPLAPRYANEPWQSSDPGWQRWISTVCADFTCTYDIYWNLNGTPLDFGQLPARAFDSPAQKQATRQLFEDYNRTEFLTPELDARFGQLAAQRFHDHPWRYRVELPLLRLADMWLRPRTEMLPVSNRWWRYSDHPQETLFDWAYAGLNLALLVAAIIGLAKRPPYFWIIVAFVAARCALLLTLETPEPRYTLECFPLLLALAGMAFARCPTSRSSSSPARHES</sequence>
<keyword evidence="3" id="KW-0328">Glycosyltransferase</keyword>
<organism evidence="10">
    <name type="scientific">Acidobacterium capsulatum</name>
    <dbReference type="NCBI Taxonomy" id="33075"/>
    <lineage>
        <taxon>Bacteria</taxon>
        <taxon>Pseudomonadati</taxon>
        <taxon>Acidobacteriota</taxon>
        <taxon>Terriglobia</taxon>
        <taxon>Terriglobales</taxon>
        <taxon>Acidobacteriaceae</taxon>
        <taxon>Acidobacterium</taxon>
    </lineage>
</organism>
<keyword evidence="5 8" id="KW-0812">Transmembrane</keyword>